<gene>
    <name evidence="2" type="ORF">RJ640_013665</name>
</gene>
<dbReference type="AlphaFoldDB" id="A0AA88RHB3"/>
<feature type="region of interest" description="Disordered" evidence="1">
    <location>
        <begin position="58"/>
        <end position="81"/>
    </location>
</feature>
<dbReference type="EMBL" id="JAVXUO010001802">
    <property type="protein sequence ID" value="KAK2979031.1"/>
    <property type="molecule type" value="Genomic_DNA"/>
</dbReference>
<organism evidence="2 3">
    <name type="scientific">Escallonia rubra</name>
    <dbReference type="NCBI Taxonomy" id="112253"/>
    <lineage>
        <taxon>Eukaryota</taxon>
        <taxon>Viridiplantae</taxon>
        <taxon>Streptophyta</taxon>
        <taxon>Embryophyta</taxon>
        <taxon>Tracheophyta</taxon>
        <taxon>Spermatophyta</taxon>
        <taxon>Magnoliopsida</taxon>
        <taxon>eudicotyledons</taxon>
        <taxon>Gunneridae</taxon>
        <taxon>Pentapetalae</taxon>
        <taxon>asterids</taxon>
        <taxon>campanulids</taxon>
        <taxon>Escalloniales</taxon>
        <taxon>Escalloniaceae</taxon>
        <taxon>Escallonia</taxon>
    </lineage>
</organism>
<name>A0AA88RHB3_9ASTE</name>
<keyword evidence="3" id="KW-1185">Reference proteome</keyword>
<evidence type="ECO:0000313" key="2">
    <source>
        <dbReference type="EMBL" id="KAK2979031.1"/>
    </source>
</evidence>
<dbReference type="PANTHER" id="PTHR31903:SF12">
    <property type="match status" value="1"/>
</dbReference>
<evidence type="ECO:0000313" key="3">
    <source>
        <dbReference type="Proteomes" id="UP001187471"/>
    </source>
</evidence>
<reference evidence="2" key="1">
    <citation type="submission" date="2022-12" db="EMBL/GenBank/DDBJ databases">
        <title>Draft genome assemblies for two species of Escallonia (Escalloniales).</title>
        <authorList>
            <person name="Chanderbali A."/>
            <person name="Dervinis C."/>
            <person name="Anghel I."/>
            <person name="Soltis D."/>
            <person name="Soltis P."/>
            <person name="Zapata F."/>
        </authorList>
    </citation>
    <scope>NUCLEOTIDE SEQUENCE</scope>
    <source>
        <strain evidence="2">UCBG92.1500</strain>
        <tissue evidence="2">Leaf</tissue>
    </source>
</reference>
<feature type="compositionally biased region" description="Basic residues" evidence="1">
    <location>
        <begin position="126"/>
        <end position="140"/>
    </location>
</feature>
<feature type="region of interest" description="Disordered" evidence="1">
    <location>
        <begin position="124"/>
        <end position="180"/>
    </location>
</feature>
<proteinExistence type="predicted"/>
<evidence type="ECO:0000256" key="1">
    <source>
        <dbReference type="SAM" id="MobiDB-lite"/>
    </source>
</evidence>
<protein>
    <submittedName>
        <fullName evidence="2">Uncharacterized protein</fullName>
    </submittedName>
</protein>
<accession>A0AA88RHB3</accession>
<comment type="caution">
    <text evidence="2">The sequence shown here is derived from an EMBL/GenBank/DDBJ whole genome shotgun (WGS) entry which is preliminary data.</text>
</comment>
<dbReference type="Proteomes" id="UP001187471">
    <property type="component" value="Unassembled WGS sequence"/>
</dbReference>
<feature type="compositionally biased region" description="Gly residues" evidence="1">
    <location>
        <begin position="70"/>
        <end position="80"/>
    </location>
</feature>
<dbReference type="PANTHER" id="PTHR31903">
    <property type="entry name" value="F12F1.11-RELATED"/>
    <property type="match status" value="1"/>
</dbReference>
<sequence>MKKLYSKGKIHPSPAPAITNQLSLLPAAILTLTAALSTEDKQVLAYLISCSGGTSNSNFSGHLDTTPKSGGTGSGSGSGGDHPPQFECSCFRCYMSFWVRWDTSPNRQLIHEIIDAYEDGLETQKKKSVKTKKEKRKRVRSVPDVGQKPGSSEPGLVQDAHQGSGGGGGEVAGEEQGGEVGVEKGSVRKLVSFLGERIWGLWGI</sequence>